<protein>
    <submittedName>
        <fullName evidence="8">Peroxisomal membrane signal receptor PTS1</fullName>
    </submittedName>
</protein>
<dbReference type="Gene3D" id="1.25.40.10">
    <property type="entry name" value="Tetratricopeptide repeat domain"/>
    <property type="match status" value="1"/>
</dbReference>
<evidence type="ECO:0000256" key="2">
    <source>
        <dbReference type="ARBA" id="ARBA00005348"/>
    </source>
</evidence>
<gene>
    <name evidence="8" type="primary">PEX5</name>
    <name evidence="8" type="ORF">EHS25_001212</name>
</gene>
<dbReference type="STRING" id="1890683.A0A427YHQ3"/>
<feature type="repeat" description="TPR" evidence="6">
    <location>
        <begin position="1279"/>
        <end position="1312"/>
    </location>
</feature>
<dbReference type="Pfam" id="PF13432">
    <property type="entry name" value="TPR_16"/>
    <property type="match status" value="1"/>
</dbReference>
<feature type="compositionally biased region" description="Polar residues" evidence="7">
    <location>
        <begin position="678"/>
        <end position="700"/>
    </location>
</feature>
<keyword evidence="4" id="KW-0677">Repeat</keyword>
<dbReference type="GO" id="GO:0005052">
    <property type="term" value="F:peroxisome matrix targeting signal-1 binding"/>
    <property type="evidence" value="ECO:0007669"/>
    <property type="project" value="TreeGrafter"/>
</dbReference>
<organism evidence="8 9">
    <name type="scientific">Saitozyma podzolica</name>
    <dbReference type="NCBI Taxonomy" id="1890683"/>
    <lineage>
        <taxon>Eukaryota</taxon>
        <taxon>Fungi</taxon>
        <taxon>Dikarya</taxon>
        <taxon>Basidiomycota</taxon>
        <taxon>Agaricomycotina</taxon>
        <taxon>Tremellomycetes</taxon>
        <taxon>Tremellales</taxon>
        <taxon>Trimorphomycetaceae</taxon>
        <taxon>Saitozyma</taxon>
    </lineage>
</organism>
<evidence type="ECO:0000256" key="6">
    <source>
        <dbReference type="PROSITE-ProRule" id="PRU00339"/>
    </source>
</evidence>
<dbReference type="CDD" id="cd20558">
    <property type="entry name" value="CYCLIN_ScPCL7-like"/>
    <property type="match status" value="1"/>
</dbReference>
<feature type="compositionally biased region" description="Acidic residues" evidence="7">
    <location>
        <begin position="931"/>
        <end position="946"/>
    </location>
</feature>
<evidence type="ECO:0000256" key="7">
    <source>
        <dbReference type="SAM" id="MobiDB-lite"/>
    </source>
</evidence>
<feature type="compositionally biased region" description="Low complexity" evidence="7">
    <location>
        <begin position="486"/>
        <end position="498"/>
    </location>
</feature>
<dbReference type="PANTHER" id="PTHR10130">
    <property type="entry name" value="PEROXISOMAL TARGETING SIGNAL 1 RECEPTOR PEX5"/>
    <property type="match status" value="1"/>
</dbReference>
<feature type="compositionally biased region" description="Low complexity" evidence="7">
    <location>
        <begin position="759"/>
        <end position="781"/>
    </location>
</feature>
<dbReference type="Gene3D" id="1.10.472.10">
    <property type="entry name" value="Cyclin-like"/>
    <property type="match status" value="1"/>
</dbReference>
<comment type="caution">
    <text evidence="8">The sequence shown here is derived from an EMBL/GenBank/DDBJ whole genome shotgun (WGS) entry which is preliminary data.</text>
</comment>
<keyword evidence="3" id="KW-0963">Cytoplasm</keyword>
<feature type="region of interest" description="Disordered" evidence="7">
    <location>
        <begin position="924"/>
        <end position="951"/>
    </location>
</feature>
<feature type="compositionally biased region" description="Low complexity" evidence="7">
    <location>
        <begin position="21"/>
        <end position="53"/>
    </location>
</feature>
<comment type="similarity">
    <text evidence="2">Belongs to the peroxisomal targeting signal receptor family.</text>
</comment>
<dbReference type="PANTHER" id="PTHR10130:SF9">
    <property type="entry name" value="PEROXISOMAL TARGETING SIGNAL RECEPTOR"/>
    <property type="match status" value="1"/>
</dbReference>
<feature type="region of interest" description="Disordered" evidence="7">
    <location>
        <begin position="1"/>
        <end position="53"/>
    </location>
</feature>
<evidence type="ECO:0000256" key="1">
    <source>
        <dbReference type="ARBA" id="ARBA00004496"/>
    </source>
</evidence>
<keyword evidence="8" id="KW-0675">Receptor</keyword>
<keyword evidence="5 6" id="KW-0802">TPR repeat</keyword>
<dbReference type="SMART" id="SM00028">
    <property type="entry name" value="TPR"/>
    <property type="match status" value="4"/>
</dbReference>
<evidence type="ECO:0000256" key="4">
    <source>
        <dbReference type="ARBA" id="ARBA00022737"/>
    </source>
</evidence>
<feature type="compositionally biased region" description="Acidic residues" evidence="7">
    <location>
        <begin position="294"/>
        <end position="304"/>
    </location>
</feature>
<dbReference type="SUPFAM" id="SSF48452">
    <property type="entry name" value="TPR-like"/>
    <property type="match status" value="1"/>
</dbReference>
<dbReference type="InterPro" id="IPR019734">
    <property type="entry name" value="TPR_rpt"/>
</dbReference>
<accession>A0A427YHQ3</accession>
<name>A0A427YHQ3_9TREE</name>
<proteinExistence type="inferred from homology"/>
<dbReference type="GO" id="GO:0019901">
    <property type="term" value="F:protein kinase binding"/>
    <property type="evidence" value="ECO:0007669"/>
    <property type="project" value="InterPro"/>
</dbReference>
<dbReference type="Pfam" id="PF08613">
    <property type="entry name" value="Cyclin"/>
    <property type="match status" value="1"/>
</dbReference>
<feature type="compositionally biased region" description="Low complexity" evidence="7">
    <location>
        <begin position="552"/>
        <end position="672"/>
    </location>
</feature>
<evidence type="ECO:0000313" key="9">
    <source>
        <dbReference type="Proteomes" id="UP000279259"/>
    </source>
</evidence>
<feature type="compositionally biased region" description="Gly residues" evidence="7">
    <location>
        <begin position="8"/>
        <end position="20"/>
    </location>
</feature>
<evidence type="ECO:0000256" key="3">
    <source>
        <dbReference type="ARBA" id="ARBA00022490"/>
    </source>
</evidence>
<dbReference type="GO" id="GO:0005829">
    <property type="term" value="C:cytosol"/>
    <property type="evidence" value="ECO:0007669"/>
    <property type="project" value="TreeGrafter"/>
</dbReference>
<comment type="subcellular location">
    <subcellularLocation>
        <location evidence="1">Cytoplasm</location>
    </subcellularLocation>
</comment>
<evidence type="ECO:0000313" key="8">
    <source>
        <dbReference type="EMBL" id="RSH90607.1"/>
    </source>
</evidence>
<reference evidence="8 9" key="1">
    <citation type="submission" date="2018-11" db="EMBL/GenBank/DDBJ databases">
        <title>Genome sequence of Saitozyma podzolica DSM 27192.</title>
        <authorList>
            <person name="Aliyu H."/>
            <person name="Gorte O."/>
            <person name="Ochsenreither K."/>
        </authorList>
    </citation>
    <scope>NUCLEOTIDE SEQUENCE [LARGE SCALE GENOMIC DNA]</scope>
    <source>
        <strain evidence="8 9">DSM 27192</strain>
    </source>
</reference>
<evidence type="ECO:0000256" key="5">
    <source>
        <dbReference type="ARBA" id="ARBA00022803"/>
    </source>
</evidence>
<keyword evidence="9" id="KW-1185">Reference proteome</keyword>
<feature type="compositionally biased region" description="Low complexity" evidence="7">
    <location>
        <begin position="422"/>
        <end position="458"/>
    </location>
</feature>
<dbReference type="GO" id="GO:0005778">
    <property type="term" value="C:peroxisomal membrane"/>
    <property type="evidence" value="ECO:0007669"/>
    <property type="project" value="TreeGrafter"/>
</dbReference>
<dbReference type="OrthoDB" id="10006023at2759"/>
<dbReference type="InterPro" id="IPR011990">
    <property type="entry name" value="TPR-like_helical_dom_sf"/>
</dbReference>
<sequence length="1359" mass="143100">MSYPSNGTGAGAGAGVGVGASGTSTSSSAGPSSANVTTSNPSPSLIPASSAASTSTSIKASSQEASLSSSSPAKPEVPWAFIDCPTDTLVILISHMLNLLIQHNDQVSLTPDALTRFHSRAAPGITVVDYLRRIVKYTNMEKIPLLSLLAYIDITCQHLPSFTLSSLTVHRFLIAGVCAGSKAQCDVFCTNSHYAKVGGIKVAELNALEREFLKVTQWALCCNADLLQRYYASLIKSHGGYTQAPPPEIPPFLAFPRSQSKPRSADSADMQGPEAGAGDADADAELVGSGVVPEDGDLEMEQEGTEVGHEHHEVEESRARGRARRRAYRGDGGLDAASALEAEGDEEMPGDSDVGSGSEDDGFPAPSTVGESSTTPTPLKPVRPGVVVDVEEVMGSPRGRARRRSGEAMDVDVDVDGGGRPGSPASPASLESPTSRASSSIPSSSRSSLRTTSGRRASVCADAGVSKRRIADDTMDEVPAEATSRGPLATTAAVVPTTGNGGNGDAFETENGNGNGNSGRLLKSLSTDQQPQPQPQAPQGGPRPHTIVPSRPLSIGASGPPASSSSSLPSVALSRASASPVSAVSNAPAASIAPPSTSPITTHGVFAAPSASTSALVSATSTLANSQSHSASASAPVSVPNTPYPPTTSTSTVASSSSPLSTSAPSTTTTTAGGVFSVNRTANASPTIRGIGSNSRTTTPRMPPQSPGLARPVTPRDRLGASSGAGSSSQAPFRPFQAPAAQSPQSPLHANPTPHPFNLSHLSSALAESSRHASPAPHPSHFNAQWDRAASQPAPQHLQQPMTRPPVPMRMPQQSGFAGDFSRWNGGGATGTTSGSEWANGYTDWKGKGRAPPPLPSAPQDFAQSEWNQPRPFMPMQTSFQPMYSGALSGPMTQQMPDHQAAAQRSVREQQDMEAAFERALEDARAQSATNEEEQTKEEVVPAEEDREAKGDFEKVWESLKPQAERLNQLAEWEKDFSQFTNDEDDLFDVLNESLNRDDVGQASLEEQLHLETGVRPDLEGFLDSDDGLPRPRPYEFASSDPSTNLSVTAAWAEANRLLSTGGSLSEATSLLETFLQRATAEDYHAVQATDVEAWSLLGRTHAMNEKEEKALSAFQQGQRALEGEDAGREKVAGEMLTNLAISYVNESLDLAALTTLHQFLRIAHPSQAGLAPSRSALTETSSPWALHQGVTNSYLNLAREQYASNGTVDPDVQVGLGTLYYMMGEYGEARDCWVAALGERPDDYLLWNRLGATLANGGNPEEAVDAYRRALELRPTFTRAIFNLGVACLNIGVHREAAEHFLAALSLHPHTGTEGAFESSALWSTLRRALVALDLPQLADQAKPGTDLGVFHQAGFEF</sequence>
<dbReference type="InterPro" id="IPR013922">
    <property type="entry name" value="Cyclin_PHO80-like"/>
</dbReference>
<dbReference type="EMBL" id="RSCD01000010">
    <property type="protein sequence ID" value="RSH90607.1"/>
    <property type="molecule type" value="Genomic_DNA"/>
</dbReference>
<dbReference type="InterPro" id="IPR024111">
    <property type="entry name" value="PEX5/PEX5L"/>
</dbReference>
<dbReference type="GO" id="GO:0016560">
    <property type="term" value="P:protein import into peroxisome matrix, docking"/>
    <property type="evidence" value="ECO:0007669"/>
    <property type="project" value="TreeGrafter"/>
</dbReference>
<feature type="compositionally biased region" description="Basic and acidic residues" evidence="7">
    <location>
        <begin position="306"/>
        <end position="319"/>
    </location>
</feature>
<feature type="region of interest" description="Disordered" evidence="7">
    <location>
        <begin position="246"/>
        <end position="857"/>
    </location>
</feature>
<feature type="repeat" description="TPR" evidence="6">
    <location>
        <begin position="1245"/>
        <end position="1278"/>
    </location>
</feature>
<dbReference type="Proteomes" id="UP000279259">
    <property type="component" value="Unassembled WGS sequence"/>
</dbReference>
<feature type="compositionally biased region" description="Low complexity" evidence="7">
    <location>
        <begin position="720"/>
        <end position="747"/>
    </location>
</feature>
<feature type="repeat" description="TPR" evidence="6">
    <location>
        <begin position="1211"/>
        <end position="1244"/>
    </location>
</feature>
<dbReference type="PROSITE" id="PS50005">
    <property type="entry name" value="TPR"/>
    <property type="match status" value="3"/>
</dbReference>